<proteinExistence type="predicted"/>
<dbReference type="Proteomes" id="UP000315827">
    <property type="component" value="Unassembled WGS sequence"/>
</dbReference>
<comment type="caution">
    <text evidence="1">The sequence shown here is derived from an EMBL/GenBank/DDBJ whole genome shotgun (WGS) entry which is preliminary data.</text>
</comment>
<dbReference type="AlphaFoldDB" id="A0A5C6K0Y8"/>
<sequence>DWTKISNHDKPEGMRVVFYPTDDESNTWIFDFPGGEDGEVELPENDYRVICFNYDTDGMVWKENGSYTLFTADTRDVQSPDNRTMAVTPPWLCGDHIDEVILKDIPGGSAEIVRLTPVNMVCHYTYEVNGLRGLDRVADLRAALSGMSGSLNMSADSLPAGLSESLLFDGMVSRNQIIGGFYTFGHSALEGEPNVFRLYLKNRSGSMSVLEQDVSGQVHDVPVVGHVGDVHLVLNFDYEVPSEPGSDGAGFDVDVDDWDDVNMDIVL</sequence>
<dbReference type="RefSeq" id="WP_146376374.1">
    <property type="nucleotide sequence ID" value="NZ_VOHW01000058.1"/>
</dbReference>
<dbReference type="Pfam" id="PF17145">
    <property type="entry name" value="DUF5119"/>
    <property type="match status" value="1"/>
</dbReference>
<dbReference type="EMBL" id="VOHW01000058">
    <property type="protein sequence ID" value="TWV56056.1"/>
    <property type="molecule type" value="Genomic_DNA"/>
</dbReference>
<protein>
    <submittedName>
        <fullName evidence="1">DUF5119 domain-containing protein</fullName>
    </submittedName>
</protein>
<dbReference type="InterPro" id="IPR033410">
    <property type="entry name" value="DUF5119"/>
</dbReference>
<evidence type="ECO:0000313" key="1">
    <source>
        <dbReference type="EMBL" id="TWV56056.1"/>
    </source>
</evidence>
<evidence type="ECO:0000313" key="2">
    <source>
        <dbReference type="Proteomes" id="UP000315827"/>
    </source>
</evidence>
<name>A0A5C6K0Y8_PARDI</name>
<reference evidence="1 2" key="1">
    <citation type="submission" date="2019-07" db="EMBL/GenBank/DDBJ databases">
        <title>Genome sequencing of Parabacteroides distasonis iSURF_7.</title>
        <authorList>
            <person name="Degefu H.N."/>
            <person name="Ruoff K.L."/>
            <person name="Price C.E."/>
            <person name="Valls R.A."/>
            <person name="O'Toole G.A."/>
        </authorList>
    </citation>
    <scope>NUCLEOTIDE SEQUENCE [LARGE SCALE GENOMIC DNA]</scope>
    <source>
        <strain evidence="1 2">CFPLTA003_1B</strain>
    </source>
</reference>
<gene>
    <name evidence="1" type="ORF">FSA05_24545</name>
</gene>
<feature type="non-terminal residue" evidence="1">
    <location>
        <position position="1"/>
    </location>
</feature>
<accession>A0A5C6K0Y8</accession>
<organism evidence="1 2">
    <name type="scientific">Parabacteroides distasonis</name>
    <dbReference type="NCBI Taxonomy" id="823"/>
    <lineage>
        <taxon>Bacteria</taxon>
        <taxon>Pseudomonadati</taxon>
        <taxon>Bacteroidota</taxon>
        <taxon>Bacteroidia</taxon>
        <taxon>Bacteroidales</taxon>
        <taxon>Tannerellaceae</taxon>
        <taxon>Parabacteroides</taxon>
    </lineage>
</organism>